<dbReference type="RefSeq" id="WP_132973254.1">
    <property type="nucleotide sequence ID" value="NZ_SMFX01000001.1"/>
</dbReference>
<dbReference type="InterPro" id="IPR012429">
    <property type="entry name" value="HGSNAT_cat"/>
</dbReference>
<evidence type="ECO:0000256" key="1">
    <source>
        <dbReference type="SAM" id="Phobius"/>
    </source>
</evidence>
<dbReference type="EMBL" id="SMFX01000001">
    <property type="protein sequence ID" value="TCK18982.1"/>
    <property type="molecule type" value="Genomic_DNA"/>
</dbReference>
<reference evidence="3 4" key="1">
    <citation type="submission" date="2019-03" db="EMBL/GenBank/DDBJ databases">
        <title>Genomic Encyclopedia of Type Strains, Phase IV (KMG-IV): sequencing the most valuable type-strain genomes for metagenomic binning, comparative biology and taxonomic classification.</title>
        <authorList>
            <person name="Goeker M."/>
        </authorList>
    </citation>
    <scope>NUCLEOTIDE SEQUENCE [LARGE SCALE GENOMIC DNA]</scope>
    <source>
        <strain evidence="3 4">DSM 19610</strain>
    </source>
</reference>
<proteinExistence type="predicted"/>
<dbReference type="Pfam" id="PF07786">
    <property type="entry name" value="HGSNAT_cat"/>
    <property type="match status" value="1"/>
</dbReference>
<feature type="domain" description="Heparan-alpha-glucosaminide N-acetyltransferase catalytic" evidence="2">
    <location>
        <begin position="13"/>
        <end position="235"/>
    </location>
</feature>
<sequence>MSSPGENSSDFRRLVIVDVMRGMAIALMVIYHFCFDLAHFGFARFDFYHDAFWLNFRTFILSLFLFLVGLSLVLSTQKGINVRRFTARLIRIIGAALLVSVATWWMFGDRFVFFGVLHFIALASLLGLLFVRKPVIALVLGIALLVIGNSVQFPGFDQTGWRWIGLMTHKPATEDYVPLLPWFGVVLAGIFAGNIVLRERRLERLDGVLPSGNTPVRLLAFSGRHSLLIYLLHQPLLFGVISLYAAMAGR</sequence>
<feature type="transmembrane region" description="Helical" evidence="1">
    <location>
        <begin position="21"/>
        <end position="42"/>
    </location>
</feature>
<feature type="transmembrane region" description="Helical" evidence="1">
    <location>
        <begin position="85"/>
        <end position="105"/>
    </location>
</feature>
<feature type="transmembrane region" description="Helical" evidence="1">
    <location>
        <begin position="111"/>
        <end position="131"/>
    </location>
</feature>
<feature type="transmembrane region" description="Helical" evidence="1">
    <location>
        <begin position="176"/>
        <end position="197"/>
    </location>
</feature>
<accession>A0A4R1HNX6</accession>
<feature type="transmembrane region" description="Helical" evidence="1">
    <location>
        <begin position="54"/>
        <end position="73"/>
    </location>
</feature>
<keyword evidence="4" id="KW-1185">Reference proteome</keyword>
<name>A0A4R1HNX6_9GAMM</name>
<dbReference type="AlphaFoldDB" id="A0A4R1HNX6"/>
<keyword evidence="1" id="KW-0812">Transmembrane</keyword>
<evidence type="ECO:0000313" key="4">
    <source>
        <dbReference type="Proteomes" id="UP000295707"/>
    </source>
</evidence>
<keyword evidence="1" id="KW-0472">Membrane</keyword>
<evidence type="ECO:0000313" key="3">
    <source>
        <dbReference type="EMBL" id="TCK18982.1"/>
    </source>
</evidence>
<evidence type="ECO:0000259" key="2">
    <source>
        <dbReference type="Pfam" id="PF07786"/>
    </source>
</evidence>
<feature type="transmembrane region" description="Helical" evidence="1">
    <location>
        <begin position="227"/>
        <end position="247"/>
    </location>
</feature>
<feature type="transmembrane region" description="Helical" evidence="1">
    <location>
        <begin position="138"/>
        <end position="156"/>
    </location>
</feature>
<protein>
    <submittedName>
        <fullName evidence="3">Putative membrane protein</fullName>
    </submittedName>
</protein>
<gene>
    <name evidence="3" type="ORF">DFR30_2272</name>
</gene>
<comment type="caution">
    <text evidence="3">The sequence shown here is derived from an EMBL/GenBank/DDBJ whole genome shotgun (WGS) entry which is preliminary data.</text>
</comment>
<dbReference type="Proteomes" id="UP000295707">
    <property type="component" value="Unassembled WGS sequence"/>
</dbReference>
<organism evidence="3 4">
    <name type="scientific">Thiogranum longum</name>
    <dbReference type="NCBI Taxonomy" id="1537524"/>
    <lineage>
        <taxon>Bacteria</taxon>
        <taxon>Pseudomonadati</taxon>
        <taxon>Pseudomonadota</taxon>
        <taxon>Gammaproteobacteria</taxon>
        <taxon>Chromatiales</taxon>
        <taxon>Ectothiorhodospiraceae</taxon>
        <taxon>Thiogranum</taxon>
    </lineage>
</organism>
<dbReference type="OrthoDB" id="9807591at2"/>
<keyword evidence="1" id="KW-1133">Transmembrane helix</keyword>